<evidence type="ECO:0000256" key="3">
    <source>
        <dbReference type="SAM" id="MobiDB-lite"/>
    </source>
</evidence>
<dbReference type="Proteomes" id="UP000315252">
    <property type="component" value="Unassembled WGS sequence"/>
</dbReference>
<feature type="domain" description="CHRD" evidence="4">
    <location>
        <begin position="202"/>
        <end position="266"/>
    </location>
</feature>
<dbReference type="Gene3D" id="2.60.40.2130">
    <property type="entry name" value="F-spondin domain"/>
    <property type="match status" value="1"/>
</dbReference>
<dbReference type="InterPro" id="IPR050557">
    <property type="entry name" value="RTX_toxin/Mannuronan_C5-epim"/>
</dbReference>
<evidence type="ECO:0000313" key="5">
    <source>
        <dbReference type="EMBL" id="TQV74448.1"/>
    </source>
</evidence>
<feature type="compositionally biased region" description="Polar residues" evidence="3">
    <location>
        <begin position="676"/>
        <end position="690"/>
    </location>
</feature>
<comment type="subcellular location">
    <subcellularLocation>
        <location evidence="1">Secreted</location>
    </subcellularLocation>
</comment>
<dbReference type="Gene3D" id="2.150.10.10">
    <property type="entry name" value="Serralysin-like metalloprotease, C-terminal"/>
    <property type="match status" value="6"/>
</dbReference>
<reference evidence="5 6" key="1">
    <citation type="submission" date="2019-06" db="EMBL/GenBank/DDBJ databases">
        <title>Whole genome sequence for Rhodospirillaceae sp. R148.</title>
        <authorList>
            <person name="Wang G."/>
        </authorList>
    </citation>
    <scope>NUCLEOTIDE SEQUENCE [LARGE SCALE GENOMIC DNA]</scope>
    <source>
        <strain evidence="5 6">R148</strain>
    </source>
</reference>
<dbReference type="PANTHER" id="PTHR38340:SF1">
    <property type="entry name" value="S-LAYER PROTEIN"/>
    <property type="match status" value="1"/>
</dbReference>
<feature type="region of interest" description="Disordered" evidence="3">
    <location>
        <begin position="676"/>
        <end position="716"/>
    </location>
</feature>
<feature type="region of interest" description="Disordered" evidence="3">
    <location>
        <begin position="1073"/>
        <end position="1155"/>
    </location>
</feature>
<dbReference type="InterPro" id="IPR001343">
    <property type="entry name" value="Hemolysn_Ca-bd"/>
</dbReference>
<dbReference type="Pfam" id="PF07452">
    <property type="entry name" value="CHRD"/>
    <property type="match status" value="2"/>
</dbReference>
<evidence type="ECO:0000256" key="2">
    <source>
        <dbReference type="ARBA" id="ARBA00022525"/>
    </source>
</evidence>
<gene>
    <name evidence="5" type="ORF">FKG95_24535</name>
</gene>
<feature type="domain" description="CHRD" evidence="4">
    <location>
        <begin position="283"/>
        <end position="370"/>
    </location>
</feature>
<dbReference type="GO" id="GO:0005509">
    <property type="term" value="F:calcium ion binding"/>
    <property type="evidence" value="ECO:0007669"/>
    <property type="project" value="InterPro"/>
</dbReference>
<dbReference type="InterPro" id="IPR018511">
    <property type="entry name" value="Hemolysin-typ_Ca-bd_CS"/>
</dbReference>
<dbReference type="EMBL" id="VHSH01000010">
    <property type="protein sequence ID" value="TQV74448.1"/>
    <property type="molecule type" value="Genomic_DNA"/>
</dbReference>
<protein>
    <submittedName>
        <fullName evidence="5">CHRD domain-containing protein</fullName>
    </submittedName>
</protein>
<keyword evidence="2" id="KW-0964">Secreted</keyword>
<dbReference type="RefSeq" id="WP_142899079.1">
    <property type="nucleotide sequence ID" value="NZ_ML660061.1"/>
</dbReference>
<dbReference type="OrthoDB" id="7366341at2"/>
<keyword evidence="6" id="KW-1185">Reference proteome</keyword>
<dbReference type="PANTHER" id="PTHR38340">
    <property type="entry name" value="S-LAYER PROTEIN"/>
    <property type="match status" value="1"/>
</dbReference>
<evidence type="ECO:0000259" key="4">
    <source>
        <dbReference type="Pfam" id="PF07452"/>
    </source>
</evidence>
<proteinExistence type="predicted"/>
<comment type="caution">
    <text evidence="5">The sequence shown here is derived from an EMBL/GenBank/DDBJ whole genome shotgun (WGS) entry which is preliminary data.</text>
</comment>
<evidence type="ECO:0000313" key="6">
    <source>
        <dbReference type="Proteomes" id="UP000315252"/>
    </source>
</evidence>
<dbReference type="InterPro" id="IPR011049">
    <property type="entry name" value="Serralysin-like_metalloprot_C"/>
</dbReference>
<dbReference type="GO" id="GO:0005576">
    <property type="term" value="C:extracellular region"/>
    <property type="evidence" value="ECO:0007669"/>
    <property type="project" value="UniProtKB-SubCell"/>
</dbReference>
<dbReference type="PROSITE" id="PS00330">
    <property type="entry name" value="HEMOLYSIN_CALCIUM"/>
    <property type="match status" value="12"/>
</dbReference>
<organism evidence="5 6">
    <name type="scientific">Denitrobaculum tricleocarpae</name>
    <dbReference type="NCBI Taxonomy" id="2591009"/>
    <lineage>
        <taxon>Bacteria</taxon>
        <taxon>Pseudomonadati</taxon>
        <taxon>Pseudomonadota</taxon>
        <taxon>Alphaproteobacteria</taxon>
        <taxon>Rhodospirillales</taxon>
        <taxon>Rhodospirillaceae</taxon>
        <taxon>Denitrobaculum</taxon>
    </lineage>
</organism>
<dbReference type="InterPro" id="IPR009465">
    <property type="entry name" value="Spondin_N"/>
</dbReference>
<feature type="compositionally biased region" description="Acidic residues" evidence="3">
    <location>
        <begin position="1102"/>
        <end position="1123"/>
    </location>
</feature>
<dbReference type="SUPFAM" id="SSF51120">
    <property type="entry name" value="beta-Roll"/>
    <property type="match status" value="7"/>
</dbReference>
<dbReference type="AlphaFoldDB" id="A0A545TB52"/>
<dbReference type="InterPro" id="IPR038678">
    <property type="entry name" value="Spondin_N_sf"/>
</dbReference>
<name>A0A545TB52_9PROT</name>
<feature type="region of interest" description="Disordered" evidence="3">
    <location>
        <begin position="159"/>
        <end position="189"/>
    </location>
</feature>
<dbReference type="PRINTS" id="PR00313">
    <property type="entry name" value="CABNDNGRPT"/>
</dbReference>
<dbReference type="NCBIfam" id="NF038123">
    <property type="entry name" value="NF038123_dom"/>
    <property type="match status" value="1"/>
</dbReference>
<evidence type="ECO:0000256" key="1">
    <source>
        <dbReference type="ARBA" id="ARBA00004613"/>
    </source>
</evidence>
<feature type="compositionally biased region" description="Gly residues" evidence="3">
    <location>
        <begin position="612"/>
        <end position="633"/>
    </location>
</feature>
<feature type="region of interest" description="Disordered" evidence="3">
    <location>
        <begin position="604"/>
        <end position="634"/>
    </location>
</feature>
<dbReference type="Pfam" id="PF00353">
    <property type="entry name" value="HemolysinCabind"/>
    <property type="match status" value="11"/>
</dbReference>
<accession>A0A545TB52</accession>
<dbReference type="InterPro" id="IPR010895">
    <property type="entry name" value="CHRD"/>
</dbReference>
<sequence length="1278" mass="127746">MAFDSKEIGITVAADEADVTVGRVRADDIGILVSGDEADVTSEGPVDAGETGILVTGDEANITNEGSVSGGETGISIMGEDADITNSGSINGEVAIDATGSGGSTNVEQTKGEINGDVRLGSGDDNVEIEGGEVNGTVSLGGGDDDFTSSAFGASDVVDGGEGDDAIETGSGDDELTGGLGDDDLDGGEGIDTARFDDLDVGVSVDLAVGEATRETGFDVTIEDLSLVNPNDGIEPSAIIEQGVAGNLYFNIHTSDFPTGELRGQLSLVEDNRDAFGYGSVVFSSMLDGAQETPAPVDTDASGEATVVFTIAEDGSVSYMTELSVSGLNQADLLPVNIGNGTLSPIHLHNAPAGAGGPVVVDIASDAGTDGFLVVSETDNLENIEIVVGSNDADVITGDDAANELSGLEGDDELSGGRGGDTLLGGEGNDLLRGGGGNDVIDGGDGIDTISFSDIGVDVSVTLNADGSGSADYIVNGNTVTDSFTAIENVEGSDNNDTIIANGGAPNAIDGGAGNDFIAGGGGVDDLSGGEGIDTNSFINIGAEVVADLASGNASYQPAPGVTVFEQFDGFENLDGSQNDDQLFGDGGDNVLTGNGGDDLLVGRGGADDLSGGEGNDVLQGGGGNDALDGGEGIDTADFQDIGVGVTASLEDDGTGLASYEVNGNIVQDSLTSIENLTGSENDDSLSGNAEDNLLAGGAGNDELSGGDGNDVLRGDEVGSGTAVRVSVTNTLGEGGTFLTPVWFGFHDAENFDLFTVGEASSLGLERLAEDGTVEGIAAEFNQQVGDNGVDATLGGGAGVPGPIDPGETASFVLDVDPGQVGQGFFTWATMIIPSNDAFLAAPDAADTDAIFDENGNFLGPLVIERFGNDVLDAGTEVNNEEDAAFLNQTAANQGTTEGGVVDFHPGFNGSEGNPDATPQNILGGTTAAGTIVDPVEGDFTRNGGNEQLLRIVVDRLSNEGGADILNGGAGNDSLEGGGGRDTFVFEQGTGSDTVLDFDTFVGTGDFIDVSDFNFVDGDAVIAAAQQDGDDTVIDLGNGDQITLIGVNVGDLNADSFIAGDGPVEIDPVVIEGGRGDEEINGGAADDDLSGGRGNDQINGGDGDDAIDGGRDDDEINGGDGDDVITAGRGDDDVNGGDGNDFIDGGRGDDNIEGGAGNDVIEGGRGDDNINGGAGNDFVCAGSGDDIINGGTGNDRVEGGSGDDIFVFEMGTGQDTVLDFDSGSDELDLTDFGFASFADVQAAAEEDGDDLVIDLGNGDSVTLVGVSEGELSQDDVAI</sequence>